<evidence type="ECO:0000313" key="3">
    <source>
        <dbReference type="Proteomes" id="UP000789396"/>
    </source>
</evidence>
<organism evidence="2 3">
    <name type="scientific">Racocetra fulgida</name>
    <dbReference type="NCBI Taxonomy" id="60492"/>
    <lineage>
        <taxon>Eukaryota</taxon>
        <taxon>Fungi</taxon>
        <taxon>Fungi incertae sedis</taxon>
        <taxon>Mucoromycota</taxon>
        <taxon>Glomeromycotina</taxon>
        <taxon>Glomeromycetes</taxon>
        <taxon>Diversisporales</taxon>
        <taxon>Gigasporaceae</taxon>
        <taxon>Racocetra</taxon>
    </lineage>
</organism>
<feature type="region of interest" description="Disordered" evidence="1">
    <location>
        <begin position="24"/>
        <end position="45"/>
    </location>
</feature>
<proteinExistence type="predicted"/>
<reference evidence="2" key="1">
    <citation type="submission" date="2021-06" db="EMBL/GenBank/DDBJ databases">
        <authorList>
            <person name="Kallberg Y."/>
            <person name="Tangrot J."/>
            <person name="Rosling A."/>
        </authorList>
    </citation>
    <scope>NUCLEOTIDE SEQUENCE</scope>
    <source>
        <strain evidence="2">IN212</strain>
    </source>
</reference>
<keyword evidence="3" id="KW-1185">Reference proteome</keyword>
<sequence length="45" mass="4986">MDARKPLIVVDSNVEESNEAALTQIKKQSPNEQAITSPMEGKKMK</sequence>
<comment type="caution">
    <text evidence="2">The sequence shown here is derived from an EMBL/GenBank/DDBJ whole genome shotgun (WGS) entry which is preliminary data.</text>
</comment>
<dbReference type="OrthoDB" id="10532986at2759"/>
<evidence type="ECO:0000313" key="2">
    <source>
        <dbReference type="EMBL" id="CAG8671120.1"/>
    </source>
</evidence>
<accession>A0A9N9HD37</accession>
<feature type="compositionally biased region" description="Polar residues" evidence="1">
    <location>
        <begin position="25"/>
        <end position="36"/>
    </location>
</feature>
<gene>
    <name evidence="2" type="ORF">RFULGI_LOCUS9233</name>
</gene>
<name>A0A9N9HD37_9GLOM</name>
<protein>
    <submittedName>
        <fullName evidence="2">4233_t:CDS:1</fullName>
    </submittedName>
</protein>
<dbReference type="EMBL" id="CAJVPZ010016164">
    <property type="protein sequence ID" value="CAG8671120.1"/>
    <property type="molecule type" value="Genomic_DNA"/>
</dbReference>
<dbReference type="Proteomes" id="UP000789396">
    <property type="component" value="Unassembled WGS sequence"/>
</dbReference>
<dbReference type="AlphaFoldDB" id="A0A9N9HD37"/>
<evidence type="ECO:0000256" key="1">
    <source>
        <dbReference type="SAM" id="MobiDB-lite"/>
    </source>
</evidence>